<dbReference type="EMBL" id="JACRUM010000002">
    <property type="protein sequence ID" value="MBC5862592.1"/>
    <property type="molecule type" value="Genomic_DNA"/>
</dbReference>
<comment type="catalytic activity">
    <reaction evidence="1">
        <text>ATP + protein L-histidine = ADP + protein N-phospho-L-histidine.</text>
        <dbReference type="EC" id="2.7.13.3"/>
    </reaction>
</comment>
<evidence type="ECO:0000256" key="8">
    <source>
        <dbReference type="SAM" id="Phobius"/>
    </source>
</evidence>
<dbReference type="SUPFAM" id="SSF55874">
    <property type="entry name" value="ATPase domain of HSP90 chaperone/DNA topoisomerase II/histidine kinase"/>
    <property type="match status" value="1"/>
</dbReference>
<organism evidence="13 14">
    <name type="scientific">Flavobacterium turcicum</name>
    <dbReference type="NCBI Taxonomy" id="2764718"/>
    <lineage>
        <taxon>Bacteria</taxon>
        <taxon>Pseudomonadati</taxon>
        <taxon>Bacteroidota</taxon>
        <taxon>Flavobacteriia</taxon>
        <taxon>Flavobacteriales</taxon>
        <taxon>Flavobacteriaceae</taxon>
        <taxon>Flavobacterium</taxon>
    </lineage>
</organism>
<feature type="domain" description="PAS" evidence="11">
    <location>
        <begin position="838"/>
        <end position="912"/>
    </location>
</feature>
<dbReference type="SMART" id="SM00065">
    <property type="entry name" value="GAF"/>
    <property type="match status" value="2"/>
</dbReference>
<dbReference type="SUPFAM" id="SSF52172">
    <property type="entry name" value="CheY-like"/>
    <property type="match status" value="1"/>
</dbReference>
<feature type="transmembrane region" description="Helical" evidence="8">
    <location>
        <begin position="45"/>
        <end position="65"/>
    </location>
</feature>
<dbReference type="CDD" id="cd00130">
    <property type="entry name" value="PAS"/>
    <property type="match status" value="3"/>
</dbReference>
<dbReference type="Gene3D" id="3.30.565.10">
    <property type="entry name" value="Histidine kinase-like ATPase, C-terminal domain"/>
    <property type="match status" value="1"/>
</dbReference>
<evidence type="ECO:0000256" key="4">
    <source>
        <dbReference type="ARBA" id="ARBA00022679"/>
    </source>
</evidence>
<dbReference type="InterPro" id="IPR035965">
    <property type="entry name" value="PAS-like_dom_sf"/>
</dbReference>
<dbReference type="InterPro" id="IPR001610">
    <property type="entry name" value="PAC"/>
</dbReference>
<dbReference type="Gene3D" id="3.40.50.2300">
    <property type="match status" value="1"/>
</dbReference>
<accession>A0ABR7JDK7</accession>
<feature type="domain" description="Response regulatory" evidence="10">
    <location>
        <begin position="1238"/>
        <end position="1356"/>
    </location>
</feature>
<comment type="caution">
    <text evidence="13">The sequence shown here is derived from an EMBL/GenBank/DDBJ whole genome shotgun (WGS) entry which is preliminary data.</text>
</comment>
<dbReference type="InterPro" id="IPR005467">
    <property type="entry name" value="His_kinase_dom"/>
</dbReference>
<dbReference type="PROSITE" id="PS50113">
    <property type="entry name" value="PAC"/>
    <property type="match status" value="2"/>
</dbReference>
<evidence type="ECO:0000256" key="5">
    <source>
        <dbReference type="ARBA" id="ARBA00022777"/>
    </source>
</evidence>
<evidence type="ECO:0000259" key="9">
    <source>
        <dbReference type="PROSITE" id="PS50109"/>
    </source>
</evidence>
<reference evidence="13 14" key="1">
    <citation type="submission" date="2020-08" db="EMBL/GenBank/DDBJ databases">
        <title>Description of novel Flavobacterium F-400 isolate.</title>
        <authorList>
            <person name="Saticioglu I."/>
            <person name="Duman M."/>
            <person name="Altun S."/>
        </authorList>
    </citation>
    <scope>NUCLEOTIDE SEQUENCE [LARGE SCALE GENOMIC DNA]</scope>
    <source>
        <strain evidence="13 14">F-400</strain>
    </source>
</reference>
<sequence length="1358" mass="156637">MTYACKTIAALQLNNSLMEEISVLASAVPVSFIDKLAMNNNLFRILNPFILLLLFLIIFKFSKITQLLYPDFIKRNSVKDSKSEEYQLYFLFIGIIIPFLEISFEIFEIRDSSLLATNSFIGIFFLVLYFLVLYFLSKKNNFIYQNGEKIFRVLFLIALVYIARNIILYSPDIIPSIAFVAAFFFSYSIVKPQKWYWILVAIVFIFLLVLMVFEIIPINTAIILFNYCIAVVVVNYIRQLSILNLKNKLNFNNQIINKGNSLILATNIKGEIVFCSENVETILGYSVDQVMGLGYWKLTEDTEFYGEDYHKKFQVDRVFTRRLKCKNGDYKIIRWNDKKFSDDLIIGIGQDVTHEMEMQNQYENLIQNAIDLIYEVNNRGQFVFVNEFSIKALGYKKEQIIGSYFTDFIRKDFESSMTDYYLNNTTDKSFFPTVEFPMIKSNGDELWVSQKVIIRRNEQGKIIAYSGIARDITKFKEIEFDTKTRQKKLDEYNKTITKLSTTNFSSYSNLELGINQIIETSAKVMKCNRVSYWKYEKDKIICESLFELDRNCFSKGEVLYQENFPLYFEKLTTRKQICASNVVKKKSLKELNAEYFTKHNIKSLLDIPLILNGELFAILCLESTHYKIKWDNEDISFAKTIADIIALNIISQSRFETEGKLAYKSELLSAMALCTENFLNSTNLNDIFEDALIIMGKATKSHRSYYYEHNQETGLISQKHRWFVQNNKLTETNPRLQNIPHSEFEDLLIPLLNNEIYEATISHIENKSLRQKLEGVDVKSLILFPVFIKDKFQGFLGFDDTVTERYWSEDEVTILKTLARNIASSIERITNETAIYESEEKFRSLANNIPGTVYLSNYDENNTKIYINDEVEKLTGYAKSAFLNNELSFIDLIHPEDKIKTINKQKEAIENKKSIRQTYRIIHKENRVVWVEEFGDAIYKNDKIAFLEGIFIDITERVIAETAIQEKELAEAANKAKSEFLANMSHEIRTPLNGIIGFTDLLMKTTLGPTQSKYMKTISQSAHSLLDIINDILDFSKIEAGKLELYVEKCNIIELLHQVIDLILIESNQKKLALQLDIAEDLPKFFLLDSVRLKQILINLLANAVKFTEKGSIKLEVKMLNPLQDGSATIRFAVKDTGIGILDENKKKIFRAFSQEDGSTTRKFGGTGLGLTISNQLLGLMNSKLQLESTSKKGSTFYFDIKLQTCSEIIVSESLFDTDFNTIKDMVVKNKISSKMATILIVEDNKVNMLLLKTILKNLSFPTTIHEAANGSQAVEQFEKWKPDFVFMDIQMPIMNGYEATEQIRKLESGKQVPIIAITAGTEKQERDNCLKAGMNDYIPKPIIKGIVEETFFKWQQA</sequence>
<evidence type="ECO:0000259" key="10">
    <source>
        <dbReference type="PROSITE" id="PS50110"/>
    </source>
</evidence>
<dbReference type="SUPFAM" id="SSF55785">
    <property type="entry name" value="PYP-like sensor domain (PAS domain)"/>
    <property type="match status" value="3"/>
</dbReference>
<dbReference type="InterPro" id="IPR036890">
    <property type="entry name" value="HATPase_C_sf"/>
</dbReference>
<keyword evidence="3 7" id="KW-0597">Phosphoprotein</keyword>
<gene>
    <name evidence="13" type="ORF">H8R26_04090</name>
</gene>
<dbReference type="Pfam" id="PF00512">
    <property type="entry name" value="HisKA"/>
    <property type="match status" value="1"/>
</dbReference>
<dbReference type="PRINTS" id="PR00344">
    <property type="entry name" value="BCTRLSENSOR"/>
</dbReference>
<dbReference type="EC" id="2.7.13.3" evidence="2"/>
<dbReference type="Gene3D" id="3.30.450.20">
    <property type="entry name" value="PAS domain"/>
    <property type="match status" value="3"/>
</dbReference>
<dbReference type="InterPro" id="IPR001789">
    <property type="entry name" value="Sig_transdc_resp-reg_receiver"/>
</dbReference>
<keyword evidence="8" id="KW-0812">Transmembrane</keyword>
<dbReference type="CDD" id="cd16922">
    <property type="entry name" value="HATPase_EvgS-ArcB-TorS-like"/>
    <property type="match status" value="1"/>
</dbReference>
<keyword evidence="6" id="KW-0902">Two-component regulatory system</keyword>
<dbReference type="PROSITE" id="PS50109">
    <property type="entry name" value="HIS_KIN"/>
    <property type="match status" value="1"/>
</dbReference>
<dbReference type="SMART" id="SM00086">
    <property type="entry name" value="PAC"/>
    <property type="match status" value="3"/>
</dbReference>
<evidence type="ECO:0000256" key="7">
    <source>
        <dbReference type="PROSITE-ProRule" id="PRU00169"/>
    </source>
</evidence>
<dbReference type="PANTHER" id="PTHR45339">
    <property type="entry name" value="HYBRID SIGNAL TRANSDUCTION HISTIDINE KINASE J"/>
    <property type="match status" value="1"/>
</dbReference>
<dbReference type="InterPro" id="IPR029016">
    <property type="entry name" value="GAF-like_dom_sf"/>
</dbReference>
<keyword evidence="4" id="KW-0808">Transferase</keyword>
<keyword evidence="8" id="KW-1133">Transmembrane helix</keyword>
<evidence type="ECO:0000256" key="2">
    <source>
        <dbReference type="ARBA" id="ARBA00012438"/>
    </source>
</evidence>
<dbReference type="InterPro" id="IPR003661">
    <property type="entry name" value="HisK_dim/P_dom"/>
</dbReference>
<feature type="domain" description="PAC" evidence="12">
    <location>
        <begin position="915"/>
        <end position="966"/>
    </location>
</feature>
<dbReference type="InterPro" id="IPR004358">
    <property type="entry name" value="Sig_transdc_His_kin-like_C"/>
</dbReference>
<dbReference type="CDD" id="cd17546">
    <property type="entry name" value="REC_hyHK_CKI1_RcsC-like"/>
    <property type="match status" value="1"/>
</dbReference>
<dbReference type="InterPro" id="IPR000700">
    <property type="entry name" value="PAS-assoc_C"/>
</dbReference>
<dbReference type="SUPFAM" id="SSF55781">
    <property type="entry name" value="GAF domain-like"/>
    <property type="match status" value="2"/>
</dbReference>
<evidence type="ECO:0000259" key="11">
    <source>
        <dbReference type="PROSITE" id="PS50112"/>
    </source>
</evidence>
<keyword evidence="8" id="KW-0472">Membrane</keyword>
<feature type="transmembrane region" description="Helical" evidence="8">
    <location>
        <begin position="219"/>
        <end position="237"/>
    </location>
</feature>
<dbReference type="Pfam" id="PF08447">
    <property type="entry name" value="PAS_3"/>
    <property type="match status" value="1"/>
</dbReference>
<dbReference type="PANTHER" id="PTHR45339:SF1">
    <property type="entry name" value="HYBRID SIGNAL TRANSDUCTION HISTIDINE KINASE J"/>
    <property type="match status" value="1"/>
</dbReference>
<dbReference type="InterPro" id="IPR003594">
    <property type="entry name" value="HATPase_dom"/>
</dbReference>
<feature type="transmembrane region" description="Helical" evidence="8">
    <location>
        <begin position="173"/>
        <end position="190"/>
    </location>
</feature>
<dbReference type="Proteomes" id="UP000621670">
    <property type="component" value="Unassembled WGS sequence"/>
</dbReference>
<feature type="domain" description="Histidine kinase" evidence="9">
    <location>
        <begin position="983"/>
        <end position="1205"/>
    </location>
</feature>
<evidence type="ECO:0000259" key="12">
    <source>
        <dbReference type="PROSITE" id="PS50113"/>
    </source>
</evidence>
<feature type="transmembrane region" description="Helical" evidence="8">
    <location>
        <begin position="149"/>
        <end position="167"/>
    </location>
</feature>
<dbReference type="PROSITE" id="PS50112">
    <property type="entry name" value="PAS"/>
    <property type="match status" value="3"/>
</dbReference>
<dbReference type="SUPFAM" id="SSF47384">
    <property type="entry name" value="Homodimeric domain of signal transducing histidine kinase"/>
    <property type="match status" value="1"/>
</dbReference>
<dbReference type="Pfam" id="PF13426">
    <property type="entry name" value="PAS_9"/>
    <property type="match status" value="2"/>
</dbReference>
<dbReference type="InterPro" id="IPR036097">
    <property type="entry name" value="HisK_dim/P_sf"/>
</dbReference>
<feature type="modified residue" description="4-aspartylphosphate" evidence="7">
    <location>
        <position position="1289"/>
    </location>
</feature>
<keyword evidence="5" id="KW-0418">Kinase</keyword>
<feature type="transmembrane region" description="Helical" evidence="8">
    <location>
        <begin position="119"/>
        <end position="137"/>
    </location>
</feature>
<feature type="domain" description="PAC" evidence="12">
    <location>
        <begin position="432"/>
        <end position="484"/>
    </location>
</feature>
<dbReference type="PROSITE" id="PS50110">
    <property type="entry name" value="RESPONSE_REGULATORY"/>
    <property type="match status" value="1"/>
</dbReference>
<feature type="domain" description="PAS" evidence="11">
    <location>
        <begin position="254"/>
        <end position="292"/>
    </location>
</feature>
<proteinExistence type="predicted"/>
<dbReference type="InterPro" id="IPR000014">
    <property type="entry name" value="PAS"/>
</dbReference>
<dbReference type="SMART" id="SM00091">
    <property type="entry name" value="PAS"/>
    <property type="match status" value="3"/>
</dbReference>
<dbReference type="Pfam" id="PF01590">
    <property type="entry name" value="GAF"/>
    <property type="match status" value="1"/>
</dbReference>
<evidence type="ECO:0000256" key="3">
    <source>
        <dbReference type="ARBA" id="ARBA00022553"/>
    </source>
</evidence>
<dbReference type="NCBIfam" id="TIGR00229">
    <property type="entry name" value="sensory_box"/>
    <property type="match status" value="3"/>
</dbReference>
<dbReference type="Gene3D" id="1.10.287.130">
    <property type="match status" value="1"/>
</dbReference>
<evidence type="ECO:0000256" key="6">
    <source>
        <dbReference type="ARBA" id="ARBA00023012"/>
    </source>
</evidence>
<dbReference type="SMART" id="SM00388">
    <property type="entry name" value="HisKA"/>
    <property type="match status" value="1"/>
</dbReference>
<keyword evidence="14" id="KW-1185">Reference proteome</keyword>
<dbReference type="InterPro" id="IPR003018">
    <property type="entry name" value="GAF"/>
</dbReference>
<dbReference type="SMART" id="SM00448">
    <property type="entry name" value="REC"/>
    <property type="match status" value="1"/>
</dbReference>
<evidence type="ECO:0000313" key="13">
    <source>
        <dbReference type="EMBL" id="MBC5862592.1"/>
    </source>
</evidence>
<dbReference type="InterPro" id="IPR013655">
    <property type="entry name" value="PAS_fold_3"/>
</dbReference>
<dbReference type="CDD" id="cd00082">
    <property type="entry name" value="HisKA"/>
    <property type="match status" value="1"/>
</dbReference>
<dbReference type="Pfam" id="PF00072">
    <property type="entry name" value="Response_reg"/>
    <property type="match status" value="1"/>
</dbReference>
<dbReference type="InterPro" id="IPR011006">
    <property type="entry name" value="CheY-like_superfamily"/>
</dbReference>
<dbReference type="Gene3D" id="3.30.450.40">
    <property type="match status" value="2"/>
</dbReference>
<protein>
    <recommendedName>
        <fullName evidence="2">histidine kinase</fullName>
        <ecNumber evidence="2">2.7.13.3</ecNumber>
    </recommendedName>
</protein>
<feature type="domain" description="PAS" evidence="11">
    <location>
        <begin position="358"/>
        <end position="429"/>
    </location>
</feature>
<feature type="transmembrane region" description="Helical" evidence="8">
    <location>
        <begin position="195"/>
        <end position="213"/>
    </location>
</feature>
<evidence type="ECO:0000256" key="1">
    <source>
        <dbReference type="ARBA" id="ARBA00000085"/>
    </source>
</evidence>
<feature type="transmembrane region" description="Helical" evidence="8">
    <location>
        <begin position="86"/>
        <end position="107"/>
    </location>
</feature>
<evidence type="ECO:0000313" key="14">
    <source>
        <dbReference type="Proteomes" id="UP000621670"/>
    </source>
</evidence>
<dbReference type="Pfam" id="PF02518">
    <property type="entry name" value="HATPase_c"/>
    <property type="match status" value="1"/>
</dbReference>
<dbReference type="SMART" id="SM00387">
    <property type="entry name" value="HATPase_c"/>
    <property type="match status" value="1"/>
</dbReference>
<name>A0ABR7JDK7_9FLAO</name>